<sequence length="75" mass="8266">MLSLSLLGTKLIKLVDRRQVSIEEGEAKAQELGVRFIETSAKAGFNIKALFRRIVASLPGIENLSSTKQEDVHGR</sequence>
<organism evidence="1 2">
    <name type="scientific">Dendrobium chrysotoxum</name>
    <name type="common">Orchid</name>
    <dbReference type="NCBI Taxonomy" id="161865"/>
    <lineage>
        <taxon>Eukaryota</taxon>
        <taxon>Viridiplantae</taxon>
        <taxon>Streptophyta</taxon>
        <taxon>Embryophyta</taxon>
        <taxon>Tracheophyta</taxon>
        <taxon>Spermatophyta</taxon>
        <taxon>Magnoliopsida</taxon>
        <taxon>Liliopsida</taxon>
        <taxon>Asparagales</taxon>
        <taxon>Orchidaceae</taxon>
        <taxon>Epidendroideae</taxon>
        <taxon>Malaxideae</taxon>
        <taxon>Dendrobiinae</taxon>
        <taxon>Dendrobium</taxon>
    </lineage>
</organism>
<dbReference type="Proteomes" id="UP000775213">
    <property type="component" value="Unassembled WGS sequence"/>
</dbReference>
<dbReference type="Gene3D" id="3.40.50.300">
    <property type="entry name" value="P-loop containing nucleotide triphosphate hydrolases"/>
    <property type="match status" value="1"/>
</dbReference>
<dbReference type="EMBL" id="JAGFBR010000005">
    <property type="protein sequence ID" value="KAH0466617.1"/>
    <property type="molecule type" value="Genomic_DNA"/>
</dbReference>
<dbReference type="InterPro" id="IPR001806">
    <property type="entry name" value="Small_GTPase"/>
</dbReference>
<proteinExistence type="predicted"/>
<dbReference type="GO" id="GO:0005525">
    <property type="term" value="F:GTP binding"/>
    <property type="evidence" value="ECO:0007669"/>
    <property type="project" value="InterPro"/>
</dbReference>
<dbReference type="GO" id="GO:0003924">
    <property type="term" value="F:GTPase activity"/>
    <property type="evidence" value="ECO:0007669"/>
    <property type="project" value="InterPro"/>
</dbReference>
<dbReference type="AlphaFoldDB" id="A0AAV7HCL6"/>
<evidence type="ECO:0000313" key="1">
    <source>
        <dbReference type="EMBL" id="KAH0466617.1"/>
    </source>
</evidence>
<reference evidence="1 2" key="1">
    <citation type="journal article" date="2021" name="Hortic Res">
        <title>Chromosome-scale assembly of the Dendrobium chrysotoxum genome enhances the understanding of orchid evolution.</title>
        <authorList>
            <person name="Zhang Y."/>
            <person name="Zhang G.Q."/>
            <person name="Zhang D."/>
            <person name="Liu X.D."/>
            <person name="Xu X.Y."/>
            <person name="Sun W.H."/>
            <person name="Yu X."/>
            <person name="Zhu X."/>
            <person name="Wang Z.W."/>
            <person name="Zhao X."/>
            <person name="Zhong W.Y."/>
            <person name="Chen H."/>
            <person name="Yin W.L."/>
            <person name="Huang T."/>
            <person name="Niu S.C."/>
            <person name="Liu Z.J."/>
        </authorList>
    </citation>
    <scope>NUCLEOTIDE SEQUENCE [LARGE SCALE GENOMIC DNA]</scope>
    <source>
        <strain evidence="1">Lindl</strain>
    </source>
</reference>
<accession>A0AAV7HCL6</accession>
<dbReference type="InterPro" id="IPR027417">
    <property type="entry name" value="P-loop_NTPase"/>
</dbReference>
<name>A0AAV7HCL6_DENCH</name>
<comment type="caution">
    <text evidence="1">The sequence shown here is derived from an EMBL/GenBank/DDBJ whole genome shotgun (WGS) entry which is preliminary data.</text>
</comment>
<gene>
    <name evidence="1" type="ORF">IEQ34_003855</name>
</gene>
<dbReference type="Pfam" id="PF00071">
    <property type="entry name" value="Ras"/>
    <property type="match status" value="1"/>
</dbReference>
<evidence type="ECO:0000313" key="2">
    <source>
        <dbReference type="Proteomes" id="UP000775213"/>
    </source>
</evidence>
<protein>
    <submittedName>
        <fullName evidence="1">Uncharacterized protein</fullName>
    </submittedName>
</protein>
<dbReference type="SUPFAM" id="SSF52540">
    <property type="entry name" value="P-loop containing nucleoside triphosphate hydrolases"/>
    <property type="match status" value="1"/>
</dbReference>
<dbReference type="PROSITE" id="PS51419">
    <property type="entry name" value="RAB"/>
    <property type="match status" value="1"/>
</dbReference>
<keyword evidence="2" id="KW-1185">Reference proteome</keyword>